<gene>
    <name evidence="2" type="ORF">IC227_05640</name>
</gene>
<dbReference type="Gene3D" id="3.40.33.10">
    <property type="entry name" value="CAP"/>
    <property type="match status" value="1"/>
</dbReference>
<dbReference type="Pfam" id="PF14504">
    <property type="entry name" value="CAP_assoc_N"/>
    <property type="match status" value="1"/>
</dbReference>
<feature type="domain" description="CAP-associated" evidence="1">
    <location>
        <begin position="61"/>
        <end position="202"/>
    </location>
</feature>
<reference evidence="2" key="1">
    <citation type="submission" date="2020-09" db="EMBL/GenBank/DDBJ databases">
        <title>Genomic insights into the novelty and pathogenicity of a unique biofilm-forming Enterococcus sp. bacteria (Enterococcus lacertideformus) identified in reptiles.</title>
        <authorList>
            <person name="Agius J.E."/>
            <person name="Phalen D.N."/>
            <person name="Rose K."/>
            <person name="Eden J.-S."/>
        </authorList>
    </citation>
    <scope>NUCLEOTIDE SEQUENCE</scope>
    <source>
        <strain evidence="2">PHRS 0518</strain>
    </source>
</reference>
<sequence length="374" mass="43529">MKRLGLFGAILLSVIIAFYMQPVLFPPELEAKKSPEQQIQNQMTAWKYQKLQATGFSAYVGKSVAQLEQQYGKPYDYLTSGFGFETRYYKDQINHLSIEANIENEQVSTIKVLSADKEATVPFKLGMTMQDLTEITTIYTNFNFKYHENEIGIELMEEDMHYRPLIAFDNETFAILFFDQSSNDLFSIVYLNKDSLLKLLPYQVFGEGLPQYKIEEQIYWAKVNRAKEVHSFQLLNQLRQLDELPLYKKTTTFTTQTELLLNDYLDNPQDILSKERLNEWQHTNGSAKTTTKFSFTNDELNTFIARRKLPQANGMFSHPVIDPTFTFLFLYSDPYYHDRFLVKTSDLLGIAFSKENMLVLLQKEVKESTESSDN</sequence>
<dbReference type="Proteomes" id="UP000637757">
    <property type="component" value="Unassembled WGS sequence"/>
</dbReference>
<accession>A0A931F9Q3</accession>
<organism evidence="2 3">
    <name type="scientific">Enterococcus lacertideformus</name>
    <dbReference type="NCBI Taxonomy" id="2771493"/>
    <lineage>
        <taxon>Bacteria</taxon>
        <taxon>Bacillati</taxon>
        <taxon>Bacillota</taxon>
        <taxon>Bacilli</taxon>
        <taxon>Lactobacillales</taxon>
        <taxon>Enterococcaceae</taxon>
        <taxon>Enterococcus</taxon>
    </lineage>
</organism>
<protein>
    <recommendedName>
        <fullName evidence="1">CAP-associated domain-containing protein</fullName>
    </recommendedName>
</protein>
<dbReference type="InterPro" id="IPR029410">
    <property type="entry name" value="CAP_assoc"/>
</dbReference>
<evidence type="ECO:0000259" key="1">
    <source>
        <dbReference type="Pfam" id="PF14504"/>
    </source>
</evidence>
<proteinExistence type="predicted"/>
<dbReference type="AlphaFoldDB" id="A0A931F9Q3"/>
<evidence type="ECO:0000313" key="2">
    <source>
        <dbReference type="EMBL" id="MBF8807915.1"/>
    </source>
</evidence>
<keyword evidence="3" id="KW-1185">Reference proteome</keyword>
<comment type="caution">
    <text evidence="2">The sequence shown here is derived from an EMBL/GenBank/DDBJ whole genome shotgun (WGS) entry which is preliminary data.</text>
</comment>
<name>A0A931F9Q3_9ENTE</name>
<evidence type="ECO:0000313" key="3">
    <source>
        <dbReference type="Proteomes" id="UP000637757"/>
    </source>
</evidence>
<dbReference type="InterPro" id="IPR035940">
    <property type="entry name" value="CAP_sf"/>
</dbReference>
<dbReference type="EMBL" id="JADAKE010000015">
    <property type="protein sequence ID" value="MBF8807915.1"/>
    <property type="molecule type" value="Genomic_DNA"/>
</dbReference>